<feature type="domain" description="DNA-directed RNA polymerase N-terminal" evidence="12">
    <location>
        <begin position="329"/>
        <end position="647"/>
    </location>
</feature>
<evidence type="ECO:0000259" key="12">
    <source>
        <dbReference type="SMART" id="SM01311"/>
    </source>
</evidence>
<evidence type="ECO:0000256" key="2">
    <source>
        <dbReference type="ARBA" id="ARBA00009493"/>
    </source>
</evidence>
<dbReference type="InterPro" id="IPR043502">
    <property type="entry name" value="DNA/RNA_pol_sf"/>
</dbReference>
<dbReference type="InterPro" id="IPR011990">
    <property type="entry name" value="TPR-like_helical_dom_sf"/>
</dbReference>
<keyword evidence="5 10" id="KW-0548">Nucleotidyltransferase</keyword>
<feature type="region of interest" description="Disordered" evidence="11">
    <location>
        <begin position="1242"/>
        <end position="1267"/>
    </location>
</feature>
<keyword evidence="8 10" id="KW-0804">Transcription</keyword>
<dbReference type="InterPro" id="IPR002092">
    <property type="entry name" value="DNA-dir_Rpol_phage-type"/>
</dbReference>
<dbReference type="InterPro" id="IPR037159">
    <property type="entry name" value="RNA_POL_N_sf"/>
</dbReference>
<sequence length="1360" mass="152336">MIPRTATRRLETTLLCARQALPRPARLYSTPSQKLSAPATAAATSTYIDSGLPPFLTTQNATKANGKLRDFLSRDPSYVLVPTPEPAKAMTMESDRWFGDPLSLDMTGIIDACLHNLYDVPRAMDVFTRLRERIGSVALDTPLYNAFLLAYSGMAEKDSHKKAVWLGEAWSLYTVMEKGLEQVHPNAKTYSIMLSIWHQYHAVEALNIPHVQDPGYLLTKLLSRNISVLEVVGNPCLKDPKLIAQIAQTLAVQAVQLKFPQVVEELGQGNVAPPEEDVFATAPEINPVTKSVSVNGEVQTEIPFNISGLRRQLNKVIEARSFLKQDAYARQRHLEASVYDLAKERLEHTQETLKEVGVSDGNLANSQLRKWMFEWHKKLREALRKEMVKIEKQEESFTKPKQQLEKVSAHLKLVNPDRLSLLTILEVMRLHGSGGITGGMKTTRALIAVGKAVENEHKAQICKNNQIPIPDFGPRTDLFTVRGYQNLHQRRAIAAKTMADAEDWTAPWSQALRVRIGSILVSLLIEVADIVQEMVDPRTNEILSERHPAFYQSYEYVRGQKLGVLKLHEQVLQRLAKDSLDKTIHPRHLPMLVKPRPWTDYNQGGYLYSKSYAMRFKDSHEQQVHLREATAAGNVELVFAGLDVLGSTPWKVNKDIFETVTKVWNTGERMGKIPPAVYDQPEPVMSEESAKDLMARSHHMQRHKAWTQHKNNNHSDRCSVNYKIEIARAFLHDTLYLPHNLDFRGRAYPLPPHLNHMGDDLSRSLLLFDEAKPLGVRGMRWLKIHAANLYGYDKANFDDRVAWTEKHLDKMIEAATNPLEGEKWWLAADEPWQFLATCIEMKKAHELEDPTTYCSSLPVHQDGTCNGLQHYAALGGDAEGAAQVNLAAADKPSDVYTYISHKVQKTVAEDAAKGVEVAQLLVNNISRKVVKQTVMTTVYGVTFVGAREQIEKQLKDRTDVPEEKCWGAASYLAKVLLATIGDTFKGAKDIQNWLNLCARLISKSIPEDRLALERDEAGNKVSTLKRMNIKKQQMTSVVWTTALGLPIVQPYRKAARKQVQTAIQSVFISDPRAPSEVNAAKQASAFPPNFIHSLDATHMLLTALECRNKGLTFASIHDSYWTHACDVDTMSAVIRDTFIALHSSNILERLDKEFRQRYATHQIPLSDLRASGRAGGVNKFVAKLKEAGTRIRAHPSQADDLACIGDIVEYTASEGDAVVLSTSTLAVENTPALEDEAEEAVLESHEESAEEEVKSTESESEVQEEVEIDPYETPKERAARLKREAKAAAAKARLEAKAAKEAAKAAARKEAAEKRAAMEAQSDLKLLDNKFIRLVDLIPPLPKKGDFEVEEIKASPYFFS</sequence>
<dbReference type="Pfam" id="PF00940">
    <property type="entry name" value="RNA_pol"/>
    <property type="match status" value="1"/>
</dbReference>
<organism evidence="13 14">
    <name type="scientific">Agrocybe pediades</name>
    <dbReference type="NCBI Taxonomy" id="84607"/>
    <lineage>
        <taxon>Eukaryota</taxon>
        <taxon>Fungi</taxon>
        <taxon>Dikarya</taxon>
        <taxon>Basidiomycota</taxon>
        <taxon>Agaricomycotina</taxon>
        <taxon>Agaricomycetes</taxon>
        <taxon>Agaricomycetidae</taxon>
        <taxon>Agaricales</taxon>
        <taxon>Agaricineae</taxon>
        <taxon>Strophariaceae</taxon>
        <taxon>Agrocybe</taxon>
    </lineage>
</organism>
<dbReference type="GO" id="GO:0034245">
    <property type="term" value="C:mitochondrial DNA-directed RNA polymerase complex"/>
    <property type="evidence" value="ECO:0007669"/>
    <property type="project" value="TreeGrafter"/>
</dbReference>
<evidence type="ECO:0000256" key="4">
    <source>
        <dbReference type="ARBA" id="ARBA00022679"/>
    </source>
</evidence>
<dbReference type="FunFam" id="1.10.287.280:FF:000001">
    <property type="entry name" value="DNA-directed RNA polymerase"/>
    <property type="match status" value="1"/>
</dbReference>
<dbReference type="PANTHER" id="PTHR10102:SF0">
    <property type="entry name" value="DNA-DIRECTED RNA POLYMERASE, MITOCHONDRIAL"/>
    <property type="match status" value="1"/>
</dbReference>
<dbReference type="EC" id="2.7.7.6" evidence="10"/>
<accession>A0A8H4QK73</accession>
<evidence type="ECO:0000256" key="6">
    <source>
        <dbReference type="ARBA" id="ARBA00022946"/>
    </source>
</evidence>
<keyword evidence="7" id="KW-0496">Mitochondrion</keyword>
<dbReference type="GO" id="GO:0001018">
    <property type="term" value="F:mitochondrial promoter sequence-specific DNA binding"/>
    <property type="evidence" value="ECO:0007669"/>
    <property type="project" value="TreeGrafter"/>
</dbReference>
<dbReference type="PANTHER" id="PTHR10102">
    <property type="entry name" value="DNA-DIRECTED RNA POLYMERASE, MITOCHONDRIAL"/>
    <property type="match status" value="1"/>
</dbReference>
<comment type="catalytic activity">
    <reaction evidence="9 10">
        <text>RNA(n) + a ribonucleoside 5'-triphosphate = RNA(n+1) + diphosphate</text>
        <dbReference type="Rhea" id="RHEA:21248"/>
        <dbReference type="Rhea" id="RHEA-COMP:14527"/>
        <dbReference type="Rhea" id="RHEA-COMP:17342"/>
        <dbReference type="ChEBI" id="CHEBI:33019"/>
        <dbReference type="ChEBI" id="CHEBI:61557"/>
        <dbReference type="ChEBI" id="CHEBI:140395"/>
        <dbReference type="EC" id="2.7.7.6"/>
    </reaction>
</comment>
<evidence type="ECO:0000256" key="5">
    <source>
        <dbReference type="ARBA" id="ARBA00022695"/>
    </source>
</evidence>
<dbReference type="PROSITE" id="PS00900">
    <property type="entry name" value="RNA_POL_PHAGE_1"/>
    <property type="match status" value="1"/>
</dbReference>
<protein>
    <recommendedName>
        <fullName evidence="10">DNA-directed RNA polymerase</fullName>
        <ecNumber evidence="10">2.7.7.6</ecNumber>
    </recommendedName>
</protein>
<keyword evidence="6" id="KW-0809">Transit peptide</keyword>
<feature type="compositionally biased region" description="Basic and acidic residues" evidence="11">
    <location>
        <begin position="1242"/>
        <end position="1257"/>
    </location>
</feature>
<dbReference type="SUPFAM" id="SSF56672">
    <property type="entry name" value="DNA/RNA polymerases"/>
    <property type="match status" value="1"/>
</dbReference>
<dbReference type="InterPro" id="IPR029262">
    <property type="entry name" value="RPOL_N"/>
</dbReference>
<dbReference type="EMBL" id="JAACJL010000057">
    <property type="protein sequence ID" value="KAF4612408.1"/>
    <property type="molecule type" value="Genomic_DNA"/>
</dbReference>
<evidence type="ECO:0000256" key="11">
    <source>
        <dbReference type="SAM" id="MobiDB-lite"/>
    </source>
</evidence>
<keyword evidence="4 10" id="KW-0808">Transferase</keyword>
<dbReference type="Proteomes" id="UP000521872">
    <property type="component" value="Unassembled WGS sequence"/>
</dbReference>
<dbReference type="Gene3D" id="1.10.287.280">
    <property type="match status" value="1"/>
</dbReference>
<dbReference type="GO" id="GO:0003899">
    <property type="term" value="F:DNA-directed RNA polymerase activity"/>
    <property type="evidence" value="ECO:0007669"/>
    <property type="project" value="UniProtKB-EC"/>
</dbReference>
<dbReference type="Gene3D" id="1.25.40.10">
    <property type="entry name" value="Tetratricopeptide repeat domain"/>
    <property type="match status" value="1"/>
</dbReference>
<comment type="caution">
    <text evidence="13">The sequence shown here is derived from an EMBL/GenBank/DDBJ whole genome shotgun (WGS) entry which is preliminary data.</text>
</comment>
<evidence type="ECO:0000256" key="1">
    <source>
        <dbReference type="ARBA" id="ARBA00004173"/>
    </source>
</evidence>
<dbReference type="SMART" id="SM01311">
    <property type="entry name" value="RPOL_N"/>
    <property type="match status" value="1"/>
</dbReference>
<feature type="compositionally biased region" description="Acidic residues" evidence="11">
    <location>
        <begin position="1258"/>
        <end position="1267"/>
    </location>
</feature>
<evidence type="ECO:0000256" key="9">
    <source>
        <dbReference type="ARBA" id="ARBA00048552"/>
    </source>
</evidence>
<comment type="function">
    <text evidence="10">DNA-dependent RNA polymerase catalyzes the transcription of DNA into RNA using the four ribonucleoside triphosphates as substrates.</text>
</comment>
<dbReference type="Gene3D" id="1.10.150.20">
    <property type="entry name" value="5' to 3' exonuclease, C-terminal subdomain"/>
    <property type="match status" value="1"/>
</dbReference>
<keyword evidence="14" id="KW-1185">Reference proteome</keyword>
<dbReference type="InterPro" id="IPR046950">
    <property type="entry name" value="DNA-dir_Rpol_C_phage-type"/>
</dbReference>
<keyword evidence="3 10" id="KW-0240">DNA-directed RNA polymerase</keyword>
<evidence type="ECO:0000313" key="14">
    <source>
        <dbReference type="Proteomes" id="UP000521872"/>
    </source>
</evidence>
<dbReference type="Gene3D" id="1.10.1320.10">
    <property type="entry name" value="DNA-directed RNA polymerase, N-terminal domain"/>
    <property type="match status" value="1"/>
</dbReference>
<evidence type="ECO:0000313" key="13">
    <source>
        <dbReference type="EMBL" id="KAF4612408.1"/>
    </source>
</evidence>
<comment type="similarity">
    <text evidence="2 10">Belongs to the phage and mitochondrial RNA polymerase family.</text>
</comment>
<evidence type="ECO:0000256" key="3">
    <source>
        <dbReference type="ARBA" id="ARBA00022478"/>
    </source>
</evidence>
<dbReference type="FunFam" id="1.10.150.20:FF:000041">
    <property type="entry name" value="DNA-directed RNA polymerase"/>
    <property type="match status" value="1"/>
</dbReference>
<reference evidence="13 14" key="1">
    <citation type="submission" date="2019-12" db="EMBL/GenBank/DDBJ databases">
        <authorList>
            <person name="Floudas D."/>
            <person name="Bentzer J."/>
            <person name="Ahren D."/>
            <person name="Johansson T."/>
            <person name="Persson P."/>
            <person name="Tunlid A."/>
        </authorList>
    </citation>
    <scope>NUCLEOTIDE SEQUENCE [LARGE SCALE GENOMIC DNA]</scope>
    <source>
        <strain evidence="13 14">CBS 102.39</strain>
    </source>
</reference>
<evidence type="ECO:0000256" key="10">
    <source>
        <dbReference type="RuleBase" id="RU003805"/>
    </source>
</evidence>
<proteinExistence type="inferred from homology"/>
<evidence type="ECO:0000256" key="7">
    <source>
        <dbReference type="ARBA" id="ARBA00023128"/>
    </source>
</evidence>
<dbReference type="Pfam" id="PF14700">
    <property type="entry name" value="RPOL_N"/>
    <property type="match status" value="1"/>
</dbReference>
<dbReference type="PROSITE" id="PS00489">
    <property type="entry name" value="RNA_POL_PHAGE_2"/>
    <property type="match status" value="1"/>
</dbReference>
<dbReference type="GO" id="GO:0006390">
    <property type="term" value="P:mitochondrial transcription"/>
    <property type="evidence" value="ECO:0007669"/>
    <property type="project" value="TreeGrafter"/>
</dbReference>
<name>A0A8H4QK73_9AGAR</name>
<gene>
    <name evidence="13" type="ORF">D9613_003742</name>
</gene>
<comment type="subcellular location">
    <subcellularLocation>
        <location evidence="1">Mitochondrion</location>
    </subcellularLocation>
</comment>
<evidence type="ECO:0000256" key="8">
    <source>
        <dbReference type="ARBA" id="ARBA00023163"/>
    </source>
</evidence>